<evidence type="ECO:0000256" key="2">
    <source>
        <dbReference type="PIRSR" id="PIRSR000105-1"/>
    </source>
</evidence>
<dbReference type="InterPro" id="IPR013328">
    <property type="entry name" value="6PGD_dom2"/>
</dbReference>
<dbReference type="Gene3D" id="3.40.50.720">
    <property type="entry name" value="NAD(P)-binding Rossmann-like Domain"/>
    <property type="match status" value="1"/>
</dbReference>
<dbReference type="PROSITE" id="PS51257">
    <property type="entry name" value="PROKAR_LIPOPROTEIN"/>
    <property type="match status" value="1"/>
</dbReference>
<feature type="site" description="Important for catalytic activity" evidence="2">
    <location>
        <position position="144"/>
    </location>
</feature>
<dbReference type="RefSeq" id="WP_171412148.1">
    <property type="nucleotide sequence ID" value="NZ_JABFJW010000009.1"/>
</dbReference>
<evidence type="ECO:0000259" key="5">
    <source>
        <dbReference type="Pfam" id="PF02737"/>
    </source>
</evidence>
<dbReference type="InterPro" id="IPR006176">
    <property type="entry name" value="3-OHacyl-CoA_DH_NAD-bd"/>
</dbReference>
<dbReference type="PANTHER" id="PTHR48075">
    <property type="entry name" value="3-HYDROXYACYL-COA DEHYDROGENASE FAMILY PROTEIN"/>
    <property type="match status" value="1"/>
</dbReference>
<feature type="domain" description="3-hydroxyacyl-CoA dehydrogenase C-terminal" evidence="4">
    <location>
        <begin position="196"/>
        <end position="284"/>
    </location>
</feature>
<comment type="caution">
    <text evidence="6">The sequence shown here is derived from an EMBL/GenBank/DDBJ whole genome shotgun (WGS) entry which is preliminary data.</text>
</comment>
<evidence type="ECO:0000313" key="6">
    <source>
        <dbReference type="EMBL" id="NOK07877.1"/>
    </source>
</evidence>
<dbReference type="GO" id="GO:0006631">
    <property type="term" value="P:fatty acid metabolic process"/>
    <property type="evidence" value="ECO:0007669"/>
    <property type="project" value="InterPro"/>
</dbReference>
<dbReference type="InterPro" id="IPR006108">
    <property type="entry name" value="3HC_DH_C"/>
</dbReference>
<evidence type="ECO:0000256" key="3">
    <source>
        <dbReference type="SAM" id="Phobius"/>
    </source>
</evidence>
<dbReference type="PANTHER" id="PTHR48075:SF5">
    <property type="entry name" value="3-HYDROXYBUTYRYL-COA DEHYDROGENASE"/>
    <property type="match status" value="1"/>
</dbReference>
<dbReference type="Proteomes" id="UP000528460">
    <property type="component" value="Unassembled WGS sequence"/>
</dbReference>
<dbReference type="Pfam" id="PF00725">
    <property type="entry name" value="3HCDH"/>
    <property type="match status" value="1"/>
</dbReference>
<dbReference type="SUPFAM" id="SSF51735">
    <property type="entry name" value="NAD(P)-binding Rossmann-fold domains"/>
    <property type="match status" value="1"/>
</dbReference>
<feature type="transmembrane region" description="Helical" evidence="3">
    <location>
        <begin position="6"/>
        <end position="28"/>
    </location>
</feature>
<sequence length="322" mass="34731">MTTRRLMRVGVVGGGAMGCGIALELAIAGRRVVLYNTRADSSERARMKLERDAALLVETGLLTPAQREAALGRIRRTLVLAEAARDQDLVIESVPEDLALKQEVFRQLDGLAAPDTVLASNTTALSVTALARDCTRPERVLSAHYYLPAHLVPLVDVIPGERTSPDVVDAVRQWLEELGKTPVVYAKDVPGASVGPRLLQALIGEGIRLVQEGVATPEMVDRVLTQGIGRRLGVSGVFDRLDLAGLDLVTGVMRNAGRPVPPVLARKVEQGELGLKTGQGFYTWTPDATAAFEERVARGLITQLREDRAEGRLRAPTPEATE</sequence>
<evidence type="ECO:0000259" key="4">
    <source>
        <dbReference type="Pfam" id="PF00725"/>
    </source>
</evidence>
<dbReference type="GO" id="GO:0016616">
    <property type="term" value="F:oxidoreductase activity, acting on the CH-OH group of donors, NAD or NADP as acceptor"/>
    <property type="evidence" value="ECO:0007669"/>
    <property type="project" value="InterPro"/>
</dbReference>
<keyword evidence="3" id="KW-0812">Transmembrane</keyword>
<dbReference type="AlphaFoldDB" id="A0A7Y4JPF9"/>
<accession>A0A7Y4JPF9</accession>
<keyword evidence="3" id="KW-1133">Transmembrane helix</keyword>
<protein>
    <submittedName>
        <fullName evidence="6">3-hydroxyacyl-CoA dehydrogenase family protein</fullName>
    </submittedName>
</protein>
<evidence type="ECO:0000313" key="7">
    <source>
        <dbReference type="Proteomes" id="UP000528460"/>
    </source>
</evidence>
<dbReference type="SUPFAM" id="SSF48179">
    <property type="entry name" value="6-phosphogluconate dehydrogenase C-terminal domain-like"/>
    <property type="match status" value="1"/>
</dbReference>
<keyword evidence="3" id="KW-0472">Membrane</keyword>
<dbReference type="InterPro" id="IPR022694">
    <property type="entry name" value="3-OHacyl-CoA_DH"/>
</dbReference>
<dbReference type="InterPro" id="IPR008927">
    <property type="entry name" value="6-PGluconate_DH-like_C_sf"/>
</dbReference>
<dbReference type="InterPro" id="IPR036291">
    <property type="entry name" value="NAD(P)-bd_dom_sf"/>
</dbReference>
<reference evidence="6 7" key="1">
    <citation type="submission" date="2020-05" db="EMBL/GenBank/DDBJ databases">
        <authorList>
            <person name="Whitworth D."/>
        </authorList>
    </citation>
    <scope>NUCLEOTIDE SEQUENCE [LARGE SCALE GENOMIC DNA]</scope>
    <source>
        <strain evidence="6 7">CA046A</strain>
    </source>
</reference>
<feature type="domain" description="3-hydroxyacyl-CoA dehydrogenase NAD binding" evidence="5">
    <location>
        <begin position="9"/>
        <end position="188"/>
    </location>
</feature>
<dbReference type="GO" id="GO:0070403">
    <property type="term" value="F:NAD+ binding"/>
    <property type="evidence" value="ECO:0007669"/>
    <property type="project" value="InterPro"/>
</dbReference>
<dbReference type="EMBL" id="JABFJW010000009">
    <property type="protein sequence ID" value="NOK07877.1"/>
    <property type="molecule type" value="Genomic_DNA"/>
</dbReference>
<organism evidence="6 7">
    <name type="scientific">Corallococcus exercitus</name>
    <dbReference type="NCBI Taxonomy" id="2316736"/>
    <lineage>
        <taxon>Bacteria</taxon>
        <taxon>Pseudomonadati</taxon>
        <taxon>Myxococcota</taxon>
        <taxon>Myxococcia</taxon>
        <taxon>Myxococcales</taxon>
        <taxon>Cystobacterineae</taxon>
        <taxon>Myxococcaceae</taxon>
        <taxon>Corallococcus</taxon>
    </lineage>
</organism>
<gene>
    <name evidence="6" type="ORF">HNS30_02310</name>
</gene>
<dbReference type="Gene3D" id="1.10.1040.10">
    <property type="entry name" value="N-(1-d-carboxylethyl)-l-norvaline Dehydrogenase, domain 2"/>
    <property type="match status" value="1"/>
</dbReference>
<keyword evidence="1" id="KW-0560">Oxidoreductase</keyword>
<evidence type="ECO:0000256" key="1">
    <source>
        <dbReference type="ARBA" id="ARBA00023002"/>
    </source>
</evidence>
<dbReference type="PIRSF" id="PIRSF000105">
    <property type="entry name" value="HCDH"/>
    <property type="match status" value="1"/>
</dbReference>
<proteinExistence type="predicted"/>
<dbReference type="Pfam" id="PF02737">
    <property type="entry name" value="3HCDH_N"/>
    <property type="match status" value="1"/>
</dbReference>
<name>A0A7Y4JPF9_9BACT</name>